<keyword evidence="3" id="KW-1185">Reference proteome</keyword>
<gene>
    <name evidence="2" type="ORF">Pfra01_000485700</name>
</gene>
<evidence type="ECO:0000313" key="3">
    <source>
        <dbReference type="Proteomes" id="UP001165121"/>
    </source>
</evidence>
<proteinExistence type="predicted"/>
<protein>
    <submittedName>
        <fullName evidence="2">Unnamed protein product</fullName>
    </submittedName>
</protein>
<dbReference type="AlphaFoldDB" id="A0A9W6WT37"/>
<organism evidence="2 3">
    <name type="scientific">Phytophthora fragariaefolia</name>
    <dbReference type="NCBI Taxonomy" id="1490495"/>
    <lineage>
        <taxon>Eukaryota</taxon>
        <taxon>Sar</taxon>
        <taxon>Stramenopiles</taxon>
        <taxon>Oomycota</taxon>
        <taxon>Peronosporomycetes</taxon>
        <taxon>Peronosporales</taxon>
        <taxon>Peronosporaceae</taxon>
        <taxon>Phytophthora</taxon>
    </lineage>
</organism>
<sequence length="163" mass="17963">MRESPALTRQQQAEAKRVTIRTKSRAAHEVVEPLARWLPAAKHGPKRLTPYQEHVLSEMNGDRLPQGAATGDKSQEAVTVPSSADHDNGARWEAVMLEALQAEEQPRSSSSSSVNSEELNAMMYELTEGLDRARRKDSSLRRKGARSRGNVSASEQDDEDPGS</sequence>
<reference evidence="2" key="1">
    <citation type="submission" date="2023-04" db="EMBL/GenBank/DDBJ databases">
        <title>Phytophthora fragariaefolia NBRC 109709.</title>
        <authorList>
            <person name="Ichikawa N."/>
            <person name="Sato H."/>
            <person name="Tonouchi N."/>
        </authorList>
    </citation>
    <scope>NUCLEOTIDE SEQUENCE</scope>
    <source>
        <strain evidence="2">NBRC 109709</strain>
    </source>
</reference>
<evidence type="ECO:0000256" key="1">
    <source>
        <dbReference type="SAM" id="MobiDB-lite"/>
    </source>
</evidence>
<feature type="region of interest" description="Disordered" evidence="1">
    <location>
        <begin position="1"/>
        <end position="26"/>
    </location>
</feature>
<feature type="region of interest" description="Disordered" evidence="1">
    <location>
        <begin position="57"/>
        <end position="163"/>
    </location>
</feature>
<dbReference type="EMBL" id="BSXT01000381">
    <property type="protein sequence ID" value="GMF26145.1"/>
    <property type="molecule type" value="Genomic_DNA"/>
</dbReference>
<name>A0A9W6WT37_9STRA</name>
<evidence type="ECO:0000313" key="2">
    <source>
        <dbReference type="EMBL" id="GMF26145.1"/>
    </source>
</evidence>
<feature type="compositionally biased region" description="Basic and acidic residues" evidence="1">
    <location>
        <begin position="129"/>
        <end position="140"/>
    </location>
</feature>
<dbReference type="Proteomes" id="UP001165121">
    <property type="component" value="Unassembled WGS sequence"/>
</dbReference>
<comment type="caution">
    <text evidence="2">The sequence shown here is derived from an EMBL/GenBank/DDBJ whole genome shotgun (WGS) entry which is preliminary data.</text>
</comment>
<accession>A0A9W6WT37</accession>
<dbReference type="OrthoDB" id="134998at2759"/>